<dbReference type="AlphaFoldDB" id="A0A6P3XE29"/>
<name>A0A6P3XE29_DINQU</name>
<dbReference type="PROSITE" id="PS50240">
    <property type="entry name" value="TRYPSIN_DOM"/>
    <property type="match status" value="1"/>
</dbReference>
<keyword evidence="2" id="KW-0378">Hydrolase</keyword>
<dbReference type="CDD" id="cd00190">
    <property type="entry name" value="Tryp_SPc"/>
    <property type="match status" value="1"/>
</dbReference>
<evidence type="ECO:0000256" key="3">
    <source>
        <dbReference type="ARBA" id="ARBA00022825"/>
    </source>
</evidence>
<reference evidence="8" key="1">
    <citation type="submission" date="2025-08" db="UniProtKB">
        <authorList>
            <consortium name="RefSeq"/>
        </authorList>
    </citation>
    <scope>IDENTIFICATION</scope>
</reference>
<sequence length="252" mass="27612">MIVMLQLVGVLVFLAISGINSEVPQNDENVNNYPWMASITTHGKHVCSGVIIDEYHIITSDRCVPSMKHTWNIMNNIGAVVGRNSLKVDGFHIFVRETFSQNHYINPTKNPTTTGLGILKVAMPIPFGDTIQPIELSSTKVPPGAKLQMVGWKVQDNEGKEATDLKAVTLKTINHQECQPLHEKNLTDNEFCTVPESSTGDNCKGDSGNAVIYEGKLVGLTTFGISCANPQIPDVHTSISEMHEYINKVLAV</sequence>
<evidence type="ECO:0000313" key="7">
    <source>
        <dbReference type="Proteomes" id="UP000515204"/>
    </source>
</evidence>
<gene>
    <name evidence="8" type="primary">LOC106745405</name>
</gene>
<dbReference type="KEGG" id="dqu:106745405"/>
<keyword evidence="3" id="KW-0720">Serine protease</keyword>
<keyword evidence="4" id="KW-1015">Disulfide bond</keyword>
<evidence type="ECO:0000256" key="5">
    <source>
        <dbReference type="SAM" id="SignalP"/>
    </source>
</evidence>
<dbReference type="SUPFAM" id="SSF50494">
    <property type="entry name" value="Trypsin-like serine proteases"/>
    <property type="match status" value="1"/>
</dbReference>
<dbReference type="RefSeq" id="XP_014476472.1">
    <property type="nucleotide sequence ID" value="XM_014620986.1"/>
</dbReference>
<feature type="chain" id="PRO_5028328165" evidence="5">
    <location>
        <begin position="22"/>
        <end position="252"/>
    </location>
</feature>
<dbReference type="OrthoDB" id="10059102at2759"/>
<keyword evidence="7" id="KW-1185">Reference proteome</keyword>
<evidence type="ECO:0000256" key="2">
    <source>
        <dbReference type="ARBA" id="ARBA00022801"/>
    </source>
</evidence>
<dbReference type="GeneID" id="106745405"/>
<dbReference type="GO" id="GO:0006508">
    <property type="term" value="P:proteolysis"/>
    <property type="evidence" value="ECO:0007669"/>
    <property type="project" value="UniProtKB-KW"/>
</dbReference>
<evidence type="ECO:0000256" key="4">
    <source>
        <dbReference type="ARBA" id="ARBA00023157"/>
    </source>
</evidence>
<protein>
    <submittedName>
        <fullName evidence="8">Trypsin-like</fullName>
    </submittedName>
</protein>
<accession>A0A6P3XE29</accession>
<dbReference type="PANTHER" id="PTHR24276:SF98">
    <property type="entry name" value="FI18310P1-RELATED"/>
    <property type="match status" value="1"/>
</dbReference>
<dbReference type="InterPro" id="IPR009003">
    <property type="entry name" value="Peptidase_S1_PA"/>
</dbReference>
<dbReference type="Proteomes" id="UP000515204">
    <property type="component" value="Unplaced"/>
</dbReference>
<evidence type="ECO:0000259" key="6">
    <source>
        <dbReference type="PROSITE" id="PS50240"/>
    </source>
</evidence>
<dbReference type="GO" id="GO:0004252">
    <property type="term" value="F:serine-type endopeptidase activity"/>
    <property type="evidence" value="ECO:0007669"/>
    <property type="project" value="InterPro"/>
</dbReference>
<dbReference type="SMART" id="SM00020">
    <property type="entry name" value="Tryp_SPc"/>
    <property type="match status" value="1"/>
</dbReference>
<evidence type="ECO:0000256" key="1">
    <source>
        <dbReference type="ARBA" id="ARBA00022670"/>
    </source>
</evidence>
<keyword evidence="1" id="KW-0645">Protease</keyword>
<keyword evidence="5" id="KW-0732">Signal</keyword>
<dbReference type="InterPro" id="IPR001254">
    <property type="entry name" value="Trypsin_dom"/>
</dbReference>
<feature type="domain" description="Peptidase S1" evidence="6">
    <location>
        <begin position="15"/>
        <end position="251"/>
    </location>
</feature>
<feature type="signal peptide" evidence="5">
    <location>
        <begin position="1"/>
        <end position="21"/>
    </location>
</feature>
<dbReference type="PANTHER" id="PTHR24276">
    <property type="entry name" value="POLYSERASE-RELATED"/>
    <property type="match status" value="1"/>
</dbReference>
<evidence type="ECO:0000313" key="8">
    <source>
        <dbReference type="RefSeq" id="XP_014476472.1"/>
    </source>
</evidence>
<dbReference type="Gene3D" id="2.40.10.10">
    <property type="entry name" value="Trypsin-like serine proteases"/>
    <property type="match status" value="2"/>
</dbReference>
<dbReference type="InterPro" id="IPR050430">
    <property type="entry name" value="Peptidase_S1"/>
</dbReference>
<organism evidence="7 8">
    <name type="scientific">Dinoponera quadriceps</name>
    <name type="common">South American ant</name>
    <dbReference type="NCBI Taxonomy" id="609295"/>
    <lineage>
        <taxon>Eukaryota</taxon>
        <taxon>Metazoa</taxon>
        <taxon>Ecdysozoa</taxon>
        <taxon>Arthropoda</taxon>
        <taxon>Hexapoda</taxon>
        <taxon>Insecta</taxon>
        <taxon>Pterygota</taxon>
        <taxon>Neoptera</taxon>
        <taxon>Endopterygota</taxon>
        <taxon>Hymenoptera</taxon>
        <taxon>Apocrita</taxon>
        <taxon>Aculeata</taxon>
        <taxon>Formicoidea</taxon>
        <taxon>Formicidae</taxon>
        <taxon>Ponerinae</taxon>
        <taxon>Ponerini</taxon>
        <taxon>Dinoponera</taxon>
    </lineage>
</organism>
<dbReference type="InterPro" id="IPR043504">
    <property type="entry name" value="Peptidase_S1_PA_chymotrypsin"/>
</dbReference>
<dbReference type="Pfam" id="PF00089">
    <property type="entry name" value="Trypsin"/>
    <property type="match status" value="1"/>
</dbReference>
<proteinExistence type="predicted"/>